<proteinExistence type="predicted"/>
<accession>A0A3P1VB70</accession>
<evidence type="ECO:0000313" key="2">
    <source>
        <dbReference type="EMBL" id="RRD31391.1"/>
    </source>
</evidence>
<dbReference type="PANTHER" id="PTHR36110:SF2">
    <property type="entry name" value="RING-CLEAVING DIOXYGENASE MHQE-RELATED"/>
    <property type="match status" value="1"/>
</dbReference>
<organism evidence="2 3">
    <name type="scientific">Streptococcus minor</name>
    <dbReference type="NCBI Taxonomy" id="229549"/>
    <lineage>
        <taxon>Bacteria</taxon>
        <taxon>Bacillati</taxon>
        <taxon>Bacillota</taxon>
        <taxon>Bacilli</taxon>
        <taxon>Lactobacillales</taxon>
        <taxon>Streptococcaceae</taxon>
        <taxon>Streptococcus</taxon>
    </lineage>
</organism>
<dbReference type="InterPro" id="IPR037523">
    <property type="entry name" value="VOC_core"/>
</dbReference>
<keyword evidence="2" id="KW-0560">Oxidoreductase</keyword>
<reference evidence="2 3" key="1">
    <citation type="submission" date="2018-11" db="EMBL/GenBank/DDBJ databases">
        <title>Genomes From Bacteria Associated with the Canine Oral Cavity: a Test Case for Automated Genome-Based Taxonomic Assignment.</title>
        <authorList>
            <person name="Coil D.A."/>
            <person name="Jospin G."/>
            <person name="Darling A.E."/>
            <person name="Wallis C."/>
            <person name="Davis I.J."/>
            <person name="Harris S."/>
            <person name="Eisen J.A."/>
            <person name="Holcombe L.J."/>
            <person name="O'Flynn C."/>
        </authorList>
    </citation>
    <scope>NUCLEOTIDE SEQUENCE [LARGE SCALE GENOMIC DNA]</scope>
    <source>
        <strain evidence="2 3">OH4621_COT-116</strain>
    </source>
</reference>
<dbReference type="Proteomes" id="UP000281771">
    <property type="component" value="Unassembled WGS sequence"/>
</dbReference>
<dbReference type="RefSeq" id="WP_124776943.1">
    <property type="nucleotide sequence ID" value="NZ_RQZA01000004.1"/>
</dbReference>
<dbReference type="GO" id="GO:0051213">
    <property type="term" value="F:dioxygenase activity"/>
    <property type="evidence" value="ECO:0007669"/>
    <property type="project" value="UniProtKB-KW"/>
</dbReference>
<protein>
    <submittedName>
        <fullName evidence="2">Ring-cleaving dioxygenase</fullName>
    </submittedName>
</protein>
<dbReference type="InterPro" id="IPR029068">
    <property type="entry name" value="Glyas_Bleomycin-R_OHBP_Dase"/>
</dbReference>
<gene>
    <name evidence="2" type="ORF">EII38_06315</name>
</gene>
<dbReference type="AlphaFoldDB" id="A0A3P1VB70"/>
<comment type="caution">
    <text evidence="2">The sequence shown here is derived from an EMBL/GenBank/DDBJ whole genome shotgun (WGS) entry which is preliminary data.</text>
</comment>
<dbReference type="InterPro" id="IPR052537">
    <property type="entry name" value="Extradiol_RC_dioxygenase"/>
</dbReference>
<dbReference type="InterPro" id="IPR004360">
    <property type="entry name" value="Glyas_Fos-R_dOase_dom"/>
</dbReference>
<keyword evidence="3" id="KW-1185">Reference proteome</keyword>
<dbReference type="SUPFAM" id="SSF54593">
    <property type="entry name" value="Glyoxalase/Bleomycin resistance protein/Dihydroxybiphenyl dioxygenase"/>
    <property type="match status" value="1"/>
</dbReference>
<dbReference type="PANTHER" id="PTHR36110">
    <property type="entry name" value="RING-CLEAVING DIOXYGENASE MHQE-RELATED"/>
    <property type="match status" value="1"/>
</dbReference>
<dbReference type="Gene3D" id="3.10.180.10">
    <property type="entry name" value="2,3-Dihydroxybiphenyl 1,2-Dioxygenase, domain 1"/>
    <property type="match status" value="2"/>
</dbReference>
<name>A0A3P1VB70_9STRE</name>
<dbReference type="EMBL" id="RQZA01000004">
    <property type="protein sequence ID" value="RRD31391.1"/>
    <property type="molecule type" value="Genomic_DNA"/>
</dbReference>
<feature type="domain" description="VOC" evidence="1">
    <location>
        <begin position="7"/>
        <end position="131"/>
    </location>
</feature>
<dbReference type="PROSITE" id="PS51819">
    <property type="entry name" value="VOC"/>
    <property type="match status" value="2"/>
</dbReference>
<keyword evidence="2" id="KW-0223">Dioxygenase</keyword>
<feature type="domain" description="VOC" evidence="1">
    <location>
        <begin position="142"/>
        <end position="258"/>
    </location>
</feature>
<dbReference type="STRING" id="1123309.GCA_000377005_00838"/>
<dbReference type="Pfam" id="PF00903">
    <property type="entry name" value="Glyoxalase"/>
    <property type="match status" value="2"/>
</dbReference>
<evidence type="ECO:0000313" key="3">
    <source>
        <dbReference type="Proteomes" id="UP000281771"/>
    </source>
</evidence>
<evidence type="ECO:0000259" key="1">
    <source>
        <dbReference type="PROSITE" id="PS51819"/>
    </source>
</evidence>
<sequence length="300" mass="34249">MVTTINGIHHISAIVGNVNEALDFYERILGLRLIKQTVNFDDPNTYHLYFSNANVEKGTVFTFFPWESKHIGRKGSGQVGRIAFFVGKGHLDYWKERLAAFGISVEEGKTFDRPSIDFTDQHTLELSIVESDKLEDKPVLLGFYGSEIWSFKPEASRTFFVEQLGFTFVKETDSHLVLQAGDREHYVYIPKEAKERGAWGVGTVHHIAFSVKDRQHQQAIHDQLAAANYITTEVKDRKYFQAIYVREVGGVILEFATEGPGFTVDEDLAELGNHLMLPAHYESRRQEIIEKLIPIQRKVD</sequence>